<evidence type="ECO:0000313" key="1">
    <source>
        <dbReference type="EMBL" id="GAX78528.1"/>
    </source>
</evidence>
<sequence>MDGRFTPDAAAAAAATGPSWLSMVSLDESQTSSPIPIKESLSPHSSPIISASAVSNHPLDKAGAAAAVSVSHCLGSNLGSCRKRLQSAATAAARLSGTRRLLVKLGEHLPPKWPKLPNVTIIAPITTRASRLWCSSADSALGEVSGVLSLLRLPPAAIVDTALYADVCSEDSIQLGQHFLDDQGVNDLG</sequence>
<name>A0A250X640_9CHLO</name>
<dbReference type="AlphaFoldDB" id="A0A250X640"/>
<dbReference type="EMBL" id="BEGY01000033">
    <property type="protein sequence ID" value="GAX78528.1"/>
    <property type="molecule type" value="Genomic_DNA"/>
</dbReference>
<proteinExistence type="predicted"/>
<reference evidence="1 2" key="1">
    <citation type="submission" date="2017-08" db="EMBL/GenBank/DDBJ databases">
        <title>Acidophilic green algal genome provides insights into adaptation to an acidic environment.</title>
        <authorList>
            <person name="Hirooka S."/>
            <person name="Hirose Y."/>
            <person name="Kanesaki Y."/>
            <person name="Higuchi S."/>
            <person name="Fujiwara T."/>
            <person name="Onuma R."/>
            <person name="Era A."/>
            <person name="Ohbayashi R."/>
            <person name="Uzuka A."/>
            <person name="Nozaki H."/>
            <person name="Yoshikawa H."/>
            <person name="Miyagishima S.Y."/>
        </authorList>
    </citation>
    <scope>NUCLEOTIDE SEQUENCE [LARGE SCALE GENOMIC DNA]</scope>
    <source>
        <strain evidence="1 2">NIES-2499</strain>
    </source>
</reference>
<evidence type="ECO:0000313" key="2">
    <source>
        <dbReference type="Proteomes" id="UP000232323"/>
    </source>
</evidence>
<gene>
    <name evidence="1" type="ORF">CEUSTIGMA_g5968.t1</name>
</gene>
<accession>A0A250X640</accession>
<organism evidence="1 2">
    <name type="scientific">Chlamydomonas eustigma</name>
    <dbReference type="NCBI Taxonomy" id="1157962"/>
    <lineage>
        <taxon>Eukaryota</taxon>
        <taxon>Viridiplantae</taxon>
        <taxon>Chlorophyta</taxon>
        <taxon>core chlorophytes</taxon>
        <taxon>Chlorophyceae</taxon>
        <taxon>CS clade</taxon>
        <taxon>Chlamydomonadales</taxon>
        <taxon>Chlamydomonadaceae</taxon>
        <taxon>Chlamydomonas</taxon>
    </lineage>
</organism>
<protein>
    <submittedName>
        <fullName evidence="1">Uncharacterized protein</fullName>
    </submittedName>
</protein>
<comment type="caution">
    <text evidence="1">The sequence shown here is derived from an EMBL/GenBank/DDBJ whole genome shotgun (WGS) entry which is preliminary data.</text>
</comment>
<dbReference type="Proteomes" id="UP000232323">
    <property type="component" value="Unassembled WGS sequence"/>
</dbReference>
<keyword evidence="2" id="KW-1185">Reference proteome</keyword>